<evidence type="ECO:0000313" key="2">
    <source>
        <dbReference type="Proteomes" id="UP000005459"/>
    </source>
</evidence>
<dbReference type="Proteomes" id="UP000005459">
    <property type="component" value="Unassembled WGS sequence"/>
</dbReference>
<protein>
    <submittedName>
        <fullName evidence="1">Uncharacterized protein</fullName>
    </submittedName>
</protein>
<dbReference type="AlphaFoldDB" id="F9U685"/>
<reference evidence="1 2" key="1">
    <citation type="submission" date="2011-06" db="EMBL/GenBank/DDBJ databases">
        <title>The draft genome of Thiocapsa marina 5811.</title>
        <authorList>
            <consortium name="US DOE Joint Genome Institute (JGI-PGF)"/>
            <person name="Lucas S."/>
            <person name="Han J."/>
            <person name="Cheng J.-F."/>
            <person name="Goodwin L."/>
            <person name="Pitluck S."/>
            <person name="Peters L."/>
            <person name="Land M.L."/>
            <person name="Hauser L."/>
            <person name="Vogl K."/>
            <person name="Liu Z."/>
            <person name="Imhoff J."/>
            <person name="Thiel V."/>
            <person name="Frigaard N.-U."/>
            <person name="Bryant D."/>
            <person name="Woyke T.J."/>
        </authorList>
    </citation>
    <scope>NUCLEOTIDE SEQUENCE [LARGE SCALE GENOMIC DNA]</scope>
    <source>
        <strain evidence="1 2">5811</strain>
    </source>
</reference>
<keyword evidence="2" id="KW-1185">Reference proteome</keyword>
<evidence type="ECO:0000313" key="1">
    <source>
        <dbReference type="EMBL" id="EGV20658.1"/>
    </source>
</evidence>
<gene>
    <name evidence="1" type="ORF">ThimaDRAFT_0436</name>
</gene>
<proteinExistence type="predicted"/>
<sequence>MNELVAFAVEHFEDRFGLSGLRGEVSFALPGEALVTLFVPGEPTAAMQEAAREMEREYDELGRTVRMVLKSAGS</sequence>
<dbReference type="EMBL" id="AFWV01000001">
    <property type="protein sequence ID" value="EGV20658.1"/>
    <property type="molecule type" value="Genomic_DNA"/>
</dbReference>
<dbReference type="OrthoDB" id="9942206at2"/>
<organism evidence="1 2">
    <name type="scientific">Thiocapsa marina 5811</name>
    <dbReference type="NCBI Taxonomy" id="768671"/>
    <lineage>
        <taxon>Bacteria</taxon>
        <taxon>Pseudomonadati</taxon>
        <taxon>Pseudomonadota</taxon>
        <taxon>Gammaproteobacteria</taxon>
        <taxon>Chromatiales</taxon>
        <taxon>Chromatiaceae</taxon>
        <taxon>Thiocapsa</taxon>
    </lineage>
</organism>
<accession>F9U685</accession>
<name>F9U685_9GAMM</name>
<dbReference type="RefSeq" id="WP_007191314.1">
    <property type="nucleotide sequence ID" value="NZ_AFWV01000001.1"/>
</dbReference>